<evidence type="ECO:0000256" key="3">
    <source>
        <dbReference type="SAM" id="MobiDB-lite"/>
    </source>
</evidence>
<dbReference type="SUPFAM" id="SSF88713">
    <property type="entry name" value="Glycoside hydrolase/deacetylase"/>
    <property type="match status" value="1"/>
</dbReference>
<evidence type="ECO:0000256" key="2">
    <source>
        <dbReference type="ARBA" id="ARBA00022729"/>
    </source>
</evidence>
<dbReference type="Proteomes" id="UP000679848">
    <property type="component" value="Chromosome"/>
</dbReference>
<dbReference type="GO" id="GO:0005576">
    <property type="term" value="C:extracellular region"/>
    <property type="evidence" value="ECO:0007669"/>
    <property type="project" value="UniProtKB-SubCell"/>
</dbReference>
<dbReference type="RefSeq" id="WP_187031652.1">
    <property type="nucleotide sequence ID" value="NZ_AP023420.1"/>
</dbReference>
<evidence type="ECO:0000313" key="7">
    <source>
        <dbReference type="Proteomes" id="UP000679848"/>
    </source>
</evidence>
<comment type="subcellular location">
    <subcellularLocation>
        <location evidence="1">Secreted</location>
    </subcellularLocation>
</comment>
<feature type="signal peptide" evidence="4">
    <location>
        <begin position="1"/>
        <end position="21"/>
    </location>
</feature>
<dbReference type="PANTHER" id="PTHR34216">
    <property type="match status" value="1"/>
</dbReference>
<dbReference type="InterPro" id="IPR002509">
    <property type="entry name" value="NODB_dom"/>
</dbReference>
<evidence type="ECO:0000256" key="4">
    <source>
        <dbReference type="SAM" id="SignalP"/>
    </source>
</evidence>
<dbReference type="Gene3D" id="3.20.20.370">
    <property type="entry name" value="Glycoside hydrolase/deacetylase"/>
    <property type="match status" value="1"/>
</dbReference>
<dbReference type="InterPro" id="IPR011330">
    <property type="entry name" value="Glyco_hydro/deAcase_b/a-brl"/>
</dbReference>
<evidence type="ECO:0000256" key="1">
    <source>
        <dbReference type="ARBA" id="ARBA00004613"/>
    </source>
</evidence>
<reference evidence="6" key="1">
    <citation type="submission" date="2020-09" db="EMBL/GenBank/DDBJ databases">
        <title>New species isolated from human feces.</title>
        <authorList>
            <person name="Kitahara M."/>
            <person name="Shigeno Y."/>
            <person name="Shime M."/>
            <person name="Matsumoto Y."/>
            <person name="Nakamura S."/>
            <person name="Motooka D."/>
            <person name="Fukuoka S."/>
            <person name="Nishikawa H."/>
            <person name="Benno Y."/>
        </authorList>
    </citation>
    <scope>NUCLEOTIDE SEQUENCE</scope>
    <source>
        <strain evidence="6">MM59</strain>
    </source>
</reference>
<gene>
    <name evidence="6" type="ORF">MM59RIKEN_04470</name>
</gene>
<name>A0A810Q482_9FIRM</name>
<dbReference type="Pfam" id="PF01522">
    <property type="entry name" value="Polysacc_deac_1"/>
    <property type="match status" value="1"/>
</dbReference>
<proteinExistence type="predicted"/>
<feature type="domain" description="NodB homology" evidence="5">
    <location>
        <begin position="256"/>
        <end position="322"/>
    </location>
</feature>
<dbReference type="PANTHER" id="PTHR34216:SF3">
    <property type="entry name" value="POLY-BETA-1,6-N-ACETYL-D-GLUCOSAMINE N-DEACETYLASE"/>
    <property type="match status" value="1"/>
</dbReference>
<feature type="region of interest" description="Disordered" evidence="3">
    <location>
        <begin position="25"/>
        <end position="46"/>
    </location>
</feature>
<feature type="chain" id="PRO_5039698939" description="NodB homology domain-containing protein" evidence="4">
    <location>
        <begin position="22"/>
        <end position="411"/>
    </location>
</feature>
<dbReference type="GO" id="GO:0005975">
    <property type="term" value="P:carbohydrate metabolic process"/>
    <property type="evidence" value="ECO:0007669"/>
    <property type="project" value="InterPro"/>
</dbReference>
<evidence type="ECO:0000259" key="5">
    <source>
        <dbReference type="Pfam" id="PF01522"/>
    </source>
</evidence>
<organism evidence="6 7">
    <name type="scientific">Pusillibacter faecalis</name>
    <dbReference type="NCBI Taxonomy" id="2714358"/>
    <lineage>
        <taxon>Bacteria</taxon>
        <taxon>Bacillati</taxon>
        <taxon>Bacillota</taxon>
        <taxon>Clostridia</taxon>
        <taxon>Eubacteriales</taxon>
        <taxon>Oscillospiraceae</taxon>
        <taxon>Pusillibacter</taxon>
    </lineage>
</organism>
<protein>
    <recommendedName>
        <fullName evidence="5">NodB homology domain-containing protein</fullName>
    </recommendedName>
</protein>
<keyword evidence="2 4" id="KW-0732">Signal</keyword>
<evidence type="ECO:0000313" key="6">
    <source>
        <dbReference type="EMBL" id="BCK83128.1"/>
    </source>
</evidence>
<accession>A0A810Q482</accession>
<keyword evidence="7" id="KW-1185">Reference proteome</keyword>
<sequence>MRRVISGLLVLLMLIPLASCGGNTAPPADSGVTEEPEEPKAPEPYEILDPTVMPEGGVRDGITYAAYDGVVEHLFFHPVVAYPELAFDGDNQANGIDDYMVTVGEYNKILQSVYEKGYVLVDIGDVWSEIAGEDGQPRMVRNTLYLPEGKKPLILSFDDTNYYPYMLENGFAYKLILGDDGLIWSWGKDPQGNEVVSQDLDAIPILDKFVREHPEFSPFGAKGCLSLTGYEGILGYRTQTDTKSWTQAQEANRQKEREAVKPIIEELKRTGWTFGSHTWGHIRLGGSVSLAEIQADTERWADEVGTLVGPTTILFYPHGERPDGNDWQNTGPIFRYLQSQGFRVFCSVGIESFSYIKKDICAVICDRLHPDGTTLRGSDKVIGWYSQFYDARDIIDLEARPQREVRWTPKA</sequence>
<dbReference type="EMBL" id="AP023420">
    <property type="protein sequence ID" value="BCK83128.1"/>
    <property type="molecule type" value="Genomic_DNA"/>
</dbReference>
<dbReference type="InterPro" id="IPR051398">
    <property type="entry name" value="Polysacch_Deacetylase"/>
</dbReference>
<dbReference type="AlphaFoldDB" id="A0A810Q482"/>
<dbReference type="KEGG" id="pfaa:MM59RIKEN_04470"/>
<dbReference type="GO" id="GO:0016810">
    <property type="term" value="F:hydrolase activity, acting on carbon-nitrogen (but not peptide) bonds"/>
    <property type="evidence" value="ECO:0007669"/>
    <property type="project" value="InterPro"/>
</dbReference>